<feature type="compositionally biased region" description="Polar residues" evidence="1">
    <location>
        <begin position="72"/>
        <end position="90"/>
    </location>
</feature>
<feature type="compositionally biased region" description="Basic residues" evidence="1">
    <location>
        <begin position="1"/>
        <end position="10"/>
    </location>
</feature>
<dbReference type="KEGG" id="fal:FRAAL4810"/>
<dbReference type="Proteomes" id="UP000000657">
    <property type="component" value="Chromosome"/>
</dbReference>
<evidence type="ECO:0000256" key="1">
    <source>
        <dbReference type="SAM" id="MobiDB-lite"/>
    </source>
</evidence>
<reference evidence="2 3" key="1">
    <citation type="journal article" date="2007" name="Genome Res.">
        <title>Genome characteristics of facultatively symbiotic Frankia sp. strains reflect host range and host plant biogeography.</title>
        <authorList>
            <person name="Normand P."/>
            <person name="Lapierre P."/>
            <person name="Tisa L.S."/>
            <person name="Gogarten J.P."/>
            <person name="Alloisio N."/>
            <person name="Bagnarol E."/>
            <person name="Bassi C.A."/>
            <person name="Berry A.M."/>
            <person name="Bickhart D.M."/>
            <person name="Choisne N."/>
            <person name="Couloux A."/>
            <person name="Cournoyer B."/>
            <person name="Cruveiller S."/>
            <person name="Daubin V."/>
            <person name="Demange N."/>
            <person name="Francino M.P."/>
            <person name="Goltsman E."/>
            <person name="Huang Y."/>
            <person name="Kopp O.R."/>
            <person name="Labarre L."/>
            <person name="Lapidus A."/>
            <person name="Lavire C."/>
            <person name="Marechal J."/>
            <person name="Martinez M."/>
            <person name="Mastronunzio J.E."/>
            <person name="Mullin B.C."/>
            <person name="Niemann J."/>
            <person name="Pujic P."/>
            <person name="Rawnsley T."/>
            <person name="Rouy Z."/>
            <person name="Schenowitz C."/>
            <person name="Sellstedt A."/>
            <person name="Tavares F."/>
            <person name="Tomkins J.P."/>
            <person name="Vallenet D."/>
            <person name="Valverde C."/>
            <person name="Wall L.G."/>
            <person name="Wang Y."/>
            <person name="Medigue C."/>
            <person name="Benson D.R."/>
        </authorList>
    </citation>
    <scope>NUCLEOTIDE SEQUENCE [LARGE SCALE GENOMIC DNA]</scope>
    <source>
        <strain evidence="3">DSM 45986 / CECT 9034 / ACN14a</strain>
    </source>
</reference>
<name>Q0RGD7_FRAAA</name>
<sequence length="90" mass="9806">MDRRARRGRRPGLSAGPAPHLTGAHAGEVALTLFHFQAIAHWGACGKTRGVPQNRWPRPEAAEEESHGMRVLSSTTRSRGVTSPRSDLMP</sequence>
<dbReference type="AlphaFoldDB" id="Q0RGD7"/>
<dbReference type="EMBL" id="CT573213">
    <property type="protein sequence ID" value="CAJ63451.1"/>
    <property type="molecule type" value="Genomic_DNA"/>
</dbReference>
<evidence type="ECO:0000313" key="2">
    <source>
        <dbReference type="EMBL" id="CAJ63451.1"/>
    </source>
</evidence>
<feature type="region of interest" description="Disordered" evidence="1">
    <location>
        <begin position="47"/>
        <end position="90"/>
    </location>
</feature>
<dbReference type="STRING" id="326424.FRAAL4810"/>
<accession>Q0RGD7</accession>
<protein>
    <submittedName>
        <fullName evidence="2">Uncharacterized protein</fullName>
    </submittedName>
</protein>
<feature type="compositionally biased region" description="Basic and acidic residues" evidence="1">
    <location>
        <begin position="57"/>
        <end position="68"/>
    </location>
</feature>
<keyword evidence="3" id="KW-1185">Reference proteome</keyword>
<dbReference type="HOGENOM" id="CLU_2436486_0_0_11"/>
<feature type="region of interest" description="Disordered" evidence="1">
    <location>
        <begin position="1"/>
        <end position="22"/>
    </location>
</feature>
<gene>
    <name evidence="2" type="ordered locus">FRAAL4810</name>
</gene>
<proteinExistence type="predicted"/>
<organism evidence="2 3">
    <name type="scientific">Frankia alni (strain DSM 45986 / CECT 9034 / ACN14a)</name>
    <dbReference type="NCBI Taxonomy" id="326424"/>
    <lineage>
        <taxon>Bacteria</taxon>
        <taxon>Bacillati</taxon>
        <taxon>Actinomycetota</taxon>
        <taxon>Actinomycetes</taxon>
        <taxon>Frankiales</taxon>
        <taxon>Frankiaceae</taxon>
        <taxon>Frankia</taxon>
    </lineage>
</organism>
<evidence type="ECO:0000313" key="3">
    <source>
        <dbReference type="Proteomes" id="UP000000657"/>
    </source>
</evidence>